<reference evidence="3" key="2">
    <citation type="submission" date="2012-11" db="EMBL/GenBank/DDBJ databases">
        <authorList>
            <person name="Kuo A."/>
            <person name="Curtis B.A."/>
            <person name="Tanifuji G."/>
            <person name="Burki F."/>
            <person name="Gruber A."/>
            <person name="Irimia M."/>
            <person name="Maruyama S."/>
            <person name="Arias M.C."/>
            <person name="Ball S.G."/>
            <person name="Gile G.H."/>
            <person name="Hirakawa Y."/>
            <person name="Hopkins J.F."/>
            <person name="Rensing S.A."/>
            <person name="Schmutz J."/>
            <person name="Symeonidi A."/>
            <person name="Elias M."/>
            <person name="Eveleigh R.J."/>
            <person name="Herman E.K."/>
            <person name="Klute M.J."/>
            <person name="Nakayama T."/>
            <person name="Obornik M."/>
            <person name="Reyes-Prieto A."/>
            <person name="Armbrust E.V."/>
            <person name="Aves S.J."/>
            <person name="Beiko R.G."/>
            <person name="Coutinho P."/>
            <person name="Dacks J.B."/>
            <person name="Durnford D.G."/>
            <person name="Fast N.M."/>
            <person name="Green B.R."/>
            <person name="Grisdale C."/>
            <person name="Hempe F."/>
            <person name="Henrissat B."/>
            <person name="Hoppner M.P."/>
            <person name="Ishida K.-I."/>
            <person name="Kim E."/>
            <person name="Koreny L."/>
            <person name="Kroth P.G."/>
            <person name="Liu Y."/>
            <person name="Malik S.-B."/>
            <person name="Maier U.G."/>
            <person name="McRose D."/>
            <person name="Mock T."/>
            <person name="Neilson J.A."/>
            <person name="Onodera N.T."/>
            <person name="Poole A.M."/>
            <person name="Pritham E.J."/>
            <person name="Richards T.A."/>
            <person name="Rocap G."/>
            <person name="Roy S.W."/>
            <person name="Sarai C."/>
            <person name="Schaack S."/>
            <person name="Shirato S."/>
            <person name="Slamovits C.H."/>
            <person name="Spencer D.F."/>
            <person name="Suzuki S."/>
            <person name="Worden A.Z."/>
            <person name="Zauner S."/>
            <person name="Barry K."/>
            <person name="Bell C."/>
            <person name="Bharti A.K."/>
            <person name="Crow J.A."/>
            <person name="Grimwood J."/>
            <person name="Kramer R."/>
            <person name="Lindquist E."/>
            <person name="Lucas S."/>
            <person name="Salamov A."/>
            <person name="McFadden G.I."/>
            <person name="Lane C.E."/>
            <person name="Keeling P.J."/>
            <person name="Gray M.W."/>
            <person name="Grigoriev I.V."/>
            <person name="Archibald J.M."/>
        </authorList>
    </citation>
    <scope>NUCLEOTIDE SEQUENCE</scope>
    <source>
        <strain evidence="3">CCMP2712</strain>
    </source>
</reference>
<dbReference type="AlphaFoldDB" id="L1J7Z6"/>
<dbReference type="RefSeq" id="XP_005831638.1">
    <property type="nucleotide sequence ID" value="XM_005831581.1"/>
</dbReference>
<organism evidence="1">
    <name type="scientific">Guillardia theta (strain CCMP2712)</name>
    <name type="common">Cryptophyte</name>
    <dbReference type="NCBI Taxonomy" id="905079"/>
    <lineage>
        <taxon>Eukaryota</taxon>
        <taxon>Cryptophyceae</taxon>
        <taxon>Pyrenomonadales</taxon>
        <taxon>Geminigeraceae</taxon>
        <taxon>Guillardia</taxon>
    </lineage>
</organism>
<sequence>MLCSSSEAEMRIHPIPSQDDFDELCCDEDDMADVPELSFLKLNSAQRGKVHTLSDKNKKMLFCLAKSIEYIKMNGGRTPSVYDPEPLESKMGSLSLATINHEAASIELC</sequence>
<evidence type="ECO:0000313" key="3">
    <source>
        <dbReference type="Proteomes" id="UP000011087"/>
    </source>
</evidence>
<proteinExistence type="predicted"/>
<dbReference type="KEGG" id="gtt:GUITHDRAFT_109435"/>
<dbReference type="EnsemblProtists" id="EKX44658">
    <property type="protein sequence ID" value="EKX44658"/>
    <property type="gene ID" value="GUITHDRAFT_109435"/>
</dbReference>
<evidence type="ECO:0000313" key="1">
    <source>
        <dbReference type="EMBL" id="EKX44658.1"/>
    </source>
</evidence>
<reference evidence="2" key="3">
    <citation type="submission" date="2016-03" db="UniProtKB">
        <authorList>
            <consortium name="EnsemblProtists"/>
        </authorList>
    </citation>
    <scope>IDENTIFICATION</scope>
</reference>
<dbReference type="EMBL" id="JH993003">
    <property type="protein sequence ID" value="EKX44658.1"/>
    <property type="molecule type" value="Genomic_DNA"/>
</dbReference>
<protein>
    <submittedName>
        <fullName evidence="1 2">Uncharacterized protein</fullName>
    </submittedName>
</protein>
<accession>L1J7Z6</accession>
<dbReference type="PaxDb" id="55529-EKX44658"/>
<reference evidence="1 3" key="1">
    <citation type="journal article" date="2012" name="Nature">
        <title>Algal genomes reveal evolutionary mosaicism and the fate of nucleomorphs.</title>
        <authorList>
            <consortium name="DOE Joint Genome Institute"/>
            <person name="Curtis B.A."/>
            <person name="Tanifuji G."/>
            <person name="Burki F."/>
            <person name="Gruber A."/>
            <person name="Irimia M."/>
            <person name="Maruyama S."/>
            <person name="Arias M.C."/>
            <person name="Ball S.G."/>
            <person name="Gile G.H."/>
            <person name="Hirakawa Y."/>
            <person name="Hopkins J.F."/>
            <person name="Kuo A."/>
            <person name="Rensing S.A."/>
            <person name="Schmutz J."/>
            <person name="Symeonidi A."/>
            <person name="Elias M."/>
            <person name="Eveleigh R.J."/>
            <person name="Herman E.K."/>
            <person name="Klute M.J."/>
            <person name="Nakayama T."/>
            <person name="Obornik M."/>
            <person name="Reyes-Prieto A."/>
            <person name="Armbrust E.V."/>
            <person name="Aves S.J."/>
            <person name="Beiko R.G."/>
            <person name="Coutinho P."/>
            <person name="Dacks J.B."/>
            <person name="Durnford D.G."/>
            <person name="Fast N.M."/>
            <person name="Green B.R."/>
            <person name="Grisdale C.J."/>
            <person name="Hempel F."/>
            <person name="Henrissat B."/>
            <person name="Hoppner M.P."/>
            <person name="Ishida K."/>
            <person name="Kim E."/>
            <person name="Koreny L."/>
            <person name="Kroth P.G."/>
            <person name="Liu Y."/>
            <person name="Malik S.B."/>
            <person name="Maier U.G."/>
            <person name="McRose D."/>
            <person name="Mock T."/>
            <person name="Neilson J.A."/>
            <person name="Onodera N.T."/>
            <person name="Poole A.M."/>
            <person name="Pritham E.J."/>
            <person name="Richards T.A."/>
            <person name="Rocap G."/>
            <person name="Roy S.W."/>
            <person name="Sarai C."/>
            <person name="Schaack S."/>
            <person name="Shirato S."/>
            <person name="Slamovits C.H."/>
            <person name="Spencer D.F."/>
            <person name="Suzuki S."/>
            <person name="Worden A.Z."/>
            <person name="Zauner S."/>
            <person name="Barry K."/>
            <person name="Bell C."/>
            <person name="Bharti A.K."/>
            <person name="Crow J.A."/>
            <person name="Grimwood J."/>
            <person name="Kramer R."/>
            <person name="Lindquist E."/>
            <person name="Lucas S."/>
            <person name="Salamov A."/>
            <person name="McFadden G.I."/>
            <person name="Lane C.E."/>
            <person name="Keeling P.J."/>
            <person name="Gray M.W."/>
            <person name="Grigoriev I.V."/>
            <person name="Archibald J.M."/>
        </authorList>
    </citation>
    <scope>NUCLEOTIDE SEQUENCE</scope>
    <source>
        <strain evidence="1 3">CCMP2712</strain>
    </source>
</reference>
<evidence type="ECO:0000313" key="2">
    <source>
        <dbReference type="EnsemblProtists" id="EKX44658"/>
    </source>
</evidence>
<keyword evidence="3" id="KW-1185">Reference proteome</keyword>
<gene>
    <name evidence="1" type="ORF">GUITHDRAFT_109435</name>
</gene>
<dbReference type="Proteomes" id="UP000011087">
    <property type="component" value="Unassembled WGS sequence"/>
</dbReference>
<dbReference type="GeneID" id="17301335"/>
<dbReference type="HOGENOM" id="CLU_2188997_0_0_1"/>
<name>L1J7Z6_GUITC</name>